<evidence type="ECO:0000313" key="2">
    <source>
        <dbReference type="Proteomes" id="UP001501705"/>
    </source>
</evidence>
<comment type="caution">
    <text evidence="1">The sequence shown here is derived from an EMBL/GenBank/DDBJ whole genome shotgun (WGS) entry which is preliminary data.</text>
</comment>
<name>A0ABN2CYX0_9ACTN</name>
<protein>
    <submittedName>
        <fullName evidence="1">DUF5998 family protein</fullName>
    </submittedName>
</protein>
<evidence type="ECO:0000313" key="1">
    <source>
        <dbReference type="EMBL" id="GAA1565319.1"/>
    </source>
</evidence>
<dbReference type="EMBL" id="BAAAPH010000006">
    <property type="protein sequence ID" value="GAA1565319.1"/>
    <property type="molecule type" value="Genomic_DNA"/>
</dbReference>
<accession>A0ABN2CYX0</accession>
<proteinExistence type="predicted"/>
<dbReference type="Proteomes" id="UP001501705">
    <property type="component" value="Unassembled WGS sequence"/>
</dbReference>
<keyword evidence="2" id="KW-1185">Reference proteome</keyword>
<dbReference type="Pfam" id="PF19461">
    <property type="entry name" value="DUF5998"/>
    <property type="match status" value="1"/>
</dbReference>
<reference evidence="1 2" key="1">
    <citation type="journal article" date="2019" name="Int. J. Syst. Evol. Microbiol.">
        <title>The Global Catalogue of Microorganisms (GCM) 10K type strain sequencing project: providing services to taxonomists for standard genome sequencing and annotation.</title>
        <authorList>
            <consortium name="The Broad Institute Genomics Platform"/>
            <consortium name="The Broad Institute Genome Sequencing Center for Infectious Disease"/>
            <person name="Wu L."/>
            <person name="Ma J."/>
        </authorList>
    </citation>
    <scope>NUCLEOTIDE SEQUENCE [LARGE SCALE GENOMIC DNA]</scope>
    <source>
        <strain evidence="1 2">JCM 15572</strain>
    </source>
</reference>
<dbReference type="InterPro" id="IPR046040">
    <property type="entry name" value="DUF5998"/>
</dbReference>
<sequence length="216" mass="23067">MGRPGPWSCEDEGMRDLNTPELVDASEDLRDAIDRCGYYPDVVTDSLEVAIAGEPIRAYMLQHEPTFDRDEVRRHITILALTPSRLIVGHTDEHAADEVIRTPYASTSTEAIPLQRVNAVVVNRVVPNPAGYGAGKADPAIAGGGEVVLTIGWGMVNRIDLEPAVCADPNCEADHGYTGSVAADDISLRISSAADGPAGIQQVLEFAKALSFATSR</sequence>
<gene>
    <name evidence="1" type="ORF">GCM10009804_22510</name>
</gene>
<organism evidence="1 2">
    <name type="scientific">Kribbella hippodromi</name>
    <dbReference type="NCBI Taxonomy" id="434347"/>
    <lineage>
        <taxon>Bacteria</taxon>
        <taxon>Bacillati</taxon>
        <taxon>Actinomycetota</taxon>
        <taxon>Actinomycetes</taxon>
        <taxon>Propionibacteriales</taxon>
        <taxon>Kribbellaceae</taxon>
        <taxon>Kribbella</taxon>
    </lineage>
</organism>